<dbReference type="EC" id="3.4.-.-" evidence="9"/>
<dbReference type="GO" id="GO:0004177">
    <property type="term" value="F:aminopeptidase activity"/>
    <property type="evidence" value="ECO:0007669"/>
    <property type="project" value="UniProtKB-KW"/>
</dbReference>
<keyword evidence="2" id="KW-0031">Aminopeptidase</keyword>
<evidence type="ECO:0000256" key="10">
    <source>
        <dbReference type="SAM" id="MobiDB-lite"/>
    </source>
</evidence>
<dbReference type="Gene3D" id="3.40.630.10">
    <property type="entry name" value="Zn peptidases"/>
    <property type="match status" value="1"/>
</dbReference>
<feature type="compositionally biased region" description="Polar residues" evidence="10">
    <location>
        <begin position="58"/>
        <end position="72"/>
    </location>
</feature>
<evidence type="ECO:0000256" key="5">
    <source>
        <dbReference type="ARBA" id="ARBA00022729"/>
    </source>
</evidence>
<dbReference type="InterPro" id="IPR007484">
    <property type="entry name" value="Peptidase_M28"/>
</dbReference>
<keyword evidence="7 9" id="KW-0862">Zinc</keyword>
<sequence length="589" mass="65144">MTTPSNRPSTHQPPRPTVTWADYTTVIDPAAQQLETRMSAGPSGRYNQTVAHSHRHVSQGSTMVNSSTRTRVQFSETENREITYQKNDPPSSLLAQPPPTINAVLRKEGERRLNWDFRVSPKKLIRSLGEKPPKYAAVTNLPAVDKIHVEMKGIPGSVRLPTNATVERLVEDVYAFLQAASLPFASSLNEHTTPKIAQNFRLLSLEEGADPVWKTEEEKLNLIKQGVQFFDVTEVYEDEQKFSRTNLAPAATFASPSHQLTVKPILGTLSISNMKQSLSNLTAFNNRYYNSTTGAQASEWILTRVKDYAADRPDIAVSLFKHNWLQSSVIAKIPGTSASTPVTIIGSHLDSINMLSPLTGRAPGADDDGTGVVNLMEAFRALVAAEYKPSTPLEFHWYSGEEMGLLGSQDIAMHYKKTGVNVRAMIQFDMTGYFEPGTEELIALEVDDIDEALNTFMREIINSYSTLPAGDDEPCGYACSDHASWNKFRYPSAMAYEAITGNDNHWIHTSEDTTAQSGFSWSHSLEFAKVAVAAAYELTCDEQQATCDGYQDLGAVNLGMRIPLPSRFMQNSLYSMIIISLSISVLSLL</sequence>
<comment type="caution">
    <text evidence="12">The sequence shown here is derived from an EMBL/GenBank/DDBJ whole genome shotgun (WGS) entry which is preliminary data.</text>
</comment>
<dbReference type="GO" id="GO:0006508">
    <property type="term" value="P:proteolysis"/>
    <property type="evidence" value="ECO:0007669"/>
    <property type="project" value="UniProtKB-KW"/>
</dbReference>
<comment type="similarity">
    <text evidence="8">Belongs to the peptidase M28 family. M28E subfamily.</text>
</comment>
<dbReference type="GO" id="GO:0008235">
    <property type="term" value="F:metalloexopeptidase activity"/>
    <property type="evidence" value="ECO:0007669"/>
    <property type="project" value="InterPro"/>
</dbReference>
<evidence type="ECO:0000259" key="11">
    <source>
        <dbReference type="Pfam" id="PF04389"/>
    </source>
</evidence>
<evidence type="ECO:0000256" key="6">
    <source>
        <dbReference type="ARBA" id="ARBA00022801"/>
    </source>
</evidence>
<keyword evidence="5" id="KW-0732">Signal</keyword>
<comment type="cofactor">
    <cofactor evidence="1">
        <name>Zn(2+)</name>
        <dbReference type="ChEBI" id="CHEBI:29105"/>
    </cofactor>
</comment>
<gene>
    <name evidence="12" type="ORF">WG66_16305</name>
</gene>
<keyword evidence="4 9" id="KW-0479">Metal-binding</keyword>
<dbReference type="SUPFAM" id="SSF53187">
    <property type="entry name" value="Zn-dependent exopeptidases"/>
    <property type="match status" value="1"/>
</dbReference>
<dbReference type="EMBL" id="LATX01002350">
    <property type="protein sequence ID" value="KTB31142.1"/>
    <property type="molecule type" value="Genomic_DNA"/>
</dbReference>
<dbReference type="GO" id="GO:0046872">
    <property type="term" value="F:metal ion binding"/>
    <property type="evidence" value="ECO:0007669"/>
    <property type="project" value="UniProtKB-KW"/>
</dbReference>
<name>A0A0W0F4B0_MONRR</name>
<keyword evidence="6 9" id="KW-0378">Hydrolase</keyword>
<dbReference type="InterPro" id="IPR045175">
    <property type="entry name" value="M28_fam"/>
</dbReference>
<evidence type="ECO:0000256" key="7">
    <source>
        <dbReference type="ARBA" id="ARBA00022833"/>
    </source>
</evidence>
<keyword evidence="3 9" id="KW-0645">Protease</keyword>
<evidence type="ECO:0000256" key="3">
    <source>
        <dbReference type="ARBA" id="ARBA00022670"/>
    </source>
</evidence>
<evidence type="ECO:0000256" key="8">
    <source>
        <dbReference type="ARBA" id="ARBA00043962"/>
    </source>
</evidence>
<evidence type="ECO:0000256" key="2">
    <source>
        <dbReference type="ARBA" id="ARBA00022438"/>
    </source>
</evidence>
<evidence type="ECO:0000256" key="1">
    <source>
        <dbReference type="ARBA" id="ARBA00001947"/>
    </source>
</evidence>
<dbReference type="eggNOG" id="KOG2195">
    <property type="taxonomic scope" value="Eukaryota"/>
</dbReference>
<evidence type="ECO:0000313" key="13">
    <source>
        <dbReference type="Proteomes" id="UP000054988"/>
    </source>
</evidence>
<dbReference type="PANTHER" id="PTHR12147">
    <property type="entry name" value="METALLOPEPTIDASE M28 FAMILY MEMBER"/>
    <property type="match status" value="1"/>
</dbReference>
<dbReference type="Proteomes" id="UP000054988">
    <property type="component" value="Unassembled WGS sequence"/>
</dbReference>
<dbReference type="Pfam" id="PF04389">
    <property type="entry name" value="Peptidase_M28"/>
    <property type="match status" value="1"/>
</dbReference>
<organism evidence="12 13">
    <name type="scientific">Moniliophthora roreri</name>
    <name type="common">Frosty pod rot fungus</name>
    <name type="synonym">Monilia roreri</name>
    <dbReference type="NCBI Taxonomy" id="221103"/>
    <lineage>
        <taxon>Eukaryota</taxon>
        <taxon>Fungi</taxon>
        <taxon>Dikarya</taxon>
        <taxon>Basidiomycota</taxon>
        <taxon>Agaricomycotina</taxon>
        <taxon>Agaricomycetes</taxon>
        <taxon>Agaricomycetidae</taxon>
        <taxon>Agaricales</taxon>
        <taxon>Marasmiineae</taxon>
        <taxon>Marasmiaceae</taxon>
        <taxon>Moniliophthora</taxon>
    </lineage>
</organism>
<protein>
    <recommendedName>
        <fullName evidence="9">Peptide hydrolase</fullName>
        <ecNumber evidence="9">3.4.-.-</ecNumber>
    </recommendedName>
</protein>
<evidence type="ECO:0000313" key="12">
    <source>
        <dbReference type="EMBL" id="KTB31142.1"/>
    </source>
</evidence>
<dbReference type="CDD" id="cd03879">
    <property type="entry name" value="M28_AAP"/>
    <property type="match status" value="1"/>
</dbReference>
<dbReference type="PANTHER" id="PTHR12147:SF56">
    <property type="entry name" value="AMINOPEPTIDASE YDR415C-RELATED"/>
    <property type="match status" value="1"/>
</dbReference>
<feature type="region of interest" description="Disordered" evidence="10">
    <location>
        <begin position="40"/>
        <end position="72"/>
    </location>
</feature>
<proteinExistence type="inferred from homology"/>
<dbReference type="AlphaFoldDB" id="A0A0W0F4B0"/>
<feature type="domain" description="Peptidase M28" evidence="11">
    <location>
        <begin position="329"/>
        <end position="532"/>
    </location>
</feature>
<evidence type="ECO:0000256" key="9">
    <source>
        <dbReference type="RuleBase" id="RU361240"/>
    </source>
</evidence>
<reference evidence="12 13" key="1">
    <citation type="submission" date="2015-12" db="EMBL/GenBank/DDBJ databases">
        <title>Draft genome sequence of Moniliophthora roreri, the causal agent of frosty pod rot of cacao.</title>
        <authorList>
            <person name="Aime M.C."/>
            <person name="Diaz-Valderrama J.R."/>
            <person name="Kijpornyongpan T."/>
            <person name="Phillips-Mora W."/>
        </authorList>
    </citation>
    <scope>NUCLEOTIDE SEQUENCE [LARGE SCALE GENOMIC DNA]</scope>
    <source>
        <strain evidence="12 13">MCA 2952</strain>
    </source>
</reference>
<accession>A0A0W0F4B0</accession>
<evidence type="ECO:0000256" key="4">
    <source>
        <dbReference type="ARBA" id="ARBA00022723"/>
    </source>
</evidence>